<sequence>MDSTRFIREEEVKLLVESIKLDSLRFKDLGEPSRRHPTETQFGHFLFDNLGKRYIARITDIQAHRNCTMSYALSARKGCIHRGITLTLELRFHLSQLFLQACWNDKQFFSWKDEQHIIRESLLIVEKPNKVLET</sequence>
<dbReference type="Proteomes" id="UP001229421">
    <property type="component" value="Unassembled WGS sequence"/>
</dbReference>
<name>A0AAD8KPI5_TARER</name>
<organism evidence="1 2">
    <name type="scientific">Tagetes erecta</name>
    <name type="common">African marigold</name>
    <dbReference type="NCBI Taxonomy" id="13708"/>
    <lineage>
        <taxon>Eukaryota</taxon>
        <taxon>Viridiplantae</taxon>
        <taxon>Streptophyta</taxon>
        <taxon>Embryophyta</taxon>
        <taxon>Tracheophyta</taxon>
        <taxon>Spermatophyta</taxon>
        <taxon>Magnoliopsida</taxon>
        <taxon>eudicotyledons</taxon>
        <taxon>Gunneridae</taxon>
        <taxon>Pentapetalae</taxon>
        <taxon>asterids</taxon>
        <taxon>campanulids</taxon>
        <taxon>Asterales</taxon>
        <taxon>Asteraceae</taxon>
        <taxon>Asteroideae</taxon>
        <taxon>Heliantheae alliance</taxon>
        <taxon>Tageteae</taxon>
        <taxon>Tagetes</taxon>
    </lineage>
</organism>
<dbReference type="AlphaFoldDB" id="A0AAD8KPI5"/>
<accession>A0AAD8KPI5</accession>
<protein>
    <submittedName>
        <fullName evidence="1">Uncharacterized protein</fullName>
    </submittedName>
</protein>
<comment type="caution">
    <text evidence="1">The sequence shown here is derived from an EMBL/GenBank/DDBJ whole genome shotgun (WGS) entry which is preliminary data.</text>
</comment>
<reference evidence="1" key="1">
    <citation type="journal article" date="2023" name="bioRxiv">
        <title>Improved chromosome-level genome assembly for marigold (Tagetes erecta).</title>
        <authorList>
            <person name="Jiang F."/>
            <person name="Yuan L."/>
            <person name="Wang S."/>
            <person name="Wang H."/>
            <person name="Xu D."/>
            <person name="Wang A."/>
            <person name="Fan W."/>
        </authorList>
    </citation>
    <scope>NUCLEOTIDE SEQUENCE</scope>
    <source>
        <strain evidence="1">WSJ</strain>
        <tissue evidence="1">Leaf</tissue>
    </source>
</reference>
<evidence type="ECO:0000313" key="2">
    <source>
        <dbReference type="Proteomes" id="UP001229421"/>
    </source>
</evidence>
<keyword evidence="2" id="KW-1185">Reference proteome</keyword>
<dbReference type="EMBL" id="JAUHHV010000004">
    <property type="protein sequence ID" value="KAK1426534.1"/>
    <property type="molecule type" value="Genomic_DNA"/>
</dbReference>
<gene>
    <name evidence="1" type="ORF">QVD17_15208</name>
</gene>
<proteinExistence type="predicted"/>
<evidence type="ECO:0000313" key="1">
    <source>
        <dbReference type="EMBL" id="KAK1426534.1"/>
    </source>
</evidence>